<accession>A0A4U5VGY1</accession>
<dbReference type="Gene3D" id="3.30.70.330">
    <property type="match status" value="1"/>
</dbReference>
<proteinExistence type="predicted"/>
<dbReference type="InterPro" id="IPR035979">
    <property type="entry name" value="RBD_domain_sf"/>
</dbReference>
<dbReference type="InterPro" id="IPR012677">
    <property type="entry name" value="Nucleotide-bd_a/b_plait_sf"/>
</dbReference>
<dbReference type="Proteomes" id="UP000298787">
    <property type="component" value="Chromosome 19"/>
</dbReference>
<dbReference type="PANTHER" id="PTHR13968">
    <property type="entry name" value="HETEROGENEOUS NUCLEAR RIBONUCLEOPROTEIN"/>
    <property type="match status" value="1"/>
</dbReference>
<evidence type="ECO:0000256" key="4">
    <source>
        <dbReference type="SAM" id="MobiDB-lite"/>
    </source>
</evidence>
<feature type="coiled-coil region" evidence="3">
    <location>
        <begin position="583"/>
        <end position="610"/>
    </location>
</feature>
<dbReference type="GO" id="GO:0005634">
    <property type="term" value="C:nucleus"/>
    <property type="evidence" value="ECO:0007669"/>
    <property type="project" value="TreeGrafter"/>
</dbReference>
<evidence type="ECO:0000256" key="3">
    <source>
        <dbReference type="SAM" id="Coils"/>
    </source>
</evidence>
<keyword evidence="7" id="KW-1185">Reference proteome</keyword>
<dbReference type="PROSITE" id="PS50102">
    <property type="entry name" value="RRM"/>
    <property type="match status" value="1"/>
</dbReference>
<reference evidence="6 7" key="1">
    <citation type="submission" date="2019-01" db="EMBL/GenBank/DDBJ databases">
        <title>Genome Assembly of Collichthys lucidus.</title>
        <authorList>
            <person name="Cai M."/>
            <person name="Xiao S."/>
        </authorList>
    </citation>
    <scope>NUCLEOTIDE SEQUENCE [LARGE SCALE GENOMIC DNA]</scope>
    <source>
        <strain evidence="6">JT15FE1705JMU</strain>
        <tissue evidence="6">Muscle</tissue>
    </source>
</reference>
<evidence type="ECO:0000256" key="2">
    <source>
        <dbReference type="PROSITE-ProRule" id="PRU00176"/>
    </source>
</evidence>
<dbReference type="AlphaFoldDB" id="A0A4U5VGY1"/>
<feature type="domain" description="RRM" evidence="5">
    <location>
        <begin position="55"/>
        <end position="119"/>
    </location>
</feature>
<dbReference type="PANTHER" id="PTHR13968:SF21">
    <property type="entry name" value="RNA-BINDING RALY-LIKE PROTEIN"/>
    <property type="match status" value="1"/>
</dbReference>
<evidence type="ECO:0000313" key="6">
    <source>
        <dbReference type="EMBL" id="TKS87534.1"/>
    </source>
</evidence>
<feature type="compositionally biased region" description="Basic and acidic residues" evidence="4">
    <location>
        <begin position="667"/>
        <end position="686"/>
    </location>
</feature>
<dbReference type="Pfam" id="PF00076">
    <property type="entry name" value="RRM_1"/>
    <property type="match status" value="1"/>
</dbReference>
<gene>
    <name evidence="6" type="ORF">D9C73_021658</name>
</gene>
<feature type="region of interest" description="Disordered" evidence="4">
    <location>
        <begin position="612"/>
        <end position="687"/>
    </location>
</feature>
<name>A0A4U5VGY1_COLLU</name>
<keyword evidence="1 2" id="KW-0694">RNA-binding</keyword>
<dbReference type="STRING" id="240159.A0A4U5VGY1"/>
<dbReference type="InterPro" id="IPR051186">
    <property type="entry name" value="RRM_HNRPC/RALY_subfam"/>
</dbReference>
<evidence type="ECO:0000256" key="1">
    <source>
        <dbReference type="ARBA" id="ARBA00022884"/>
    </source>
</evidence>
<protein>
    <submittedName>
        <fullName evidence="6">RNA-binding Raly-like protein</fullName>
    </submittedName>
</protein>
<sequence>MGIEIAKLFPLTATVFGFSQSGGNCCDIRILLLPSYSALTQPSGGSISTVHIMWLRVFIGNLNTAIVKKTDIEVIFAKYGKIVGCSVHKGYAFVQYLNERNARAAVAGENARIIAGQPLGAVLQLCLCMEWSCKTSQTFHHFMPVDIAVLFRKSLSLAVQDGVQLLDSIKKWCTLYRADRMTKRLLQLLRERKLKRTAVCSASPRGRKSSNVLADTSESEFVAVNHLLAVLHICDMTQKATPKLLRVHAAPQQVSETEVEWGGGKLDLQSFRSSMLKKAPQVMLGTETARNEVPQCAREDVWDVGESDGWRGNWGASTYLVCLEEKEKEKVAAAGQTHKLFKQMCIAGGNETIVRTWPRVEKNNNLSESAFLSDARIHNINMAGEPKPYRPKAGSKRPLSAVYSGYEFDYEYYRDDFYSRHFLNVRLVERRDGRLLSRRAVKALTLFCLTFSTLFSSSSPLLKKGVIHVHVIALTVVQKKDVCLLFFVFLKVLKSSTVNRREEKNLLASVDGHFLSAIGPSYEKTVTYRKYTSHILLHRAQTAVFSQNVKSLSSVIGYRVCFIVARLGRCYQREQLAVKTDQLQTIKRELTQIKMKIDSLLGRLEKIEKQQRADSEAQRKYEDNCDSLHEESVSETAENSGEEAGEGALDVEAGEMTDGGEDDYDEEGSHHLVRETVDRADKEGREPGTLGDLKWADSLRFLKVNFSELFMATDLRDPGLHMSEWARRQTPPVGGIRIHHHLQETEKGSLRDQDTHSGLCVGCELSLQFCTNCSESIKVDNRKGKVLSHIQGIVTLGATWVRDRDESHLSVFYALQRSALGIIEREGEEYKYVREVINGVVKMCRTDNGTQMGFRTVHYLDCLLRTHIVRVQCVQWLKNLQGLKRPEHKSGKNAGGFEISLIEANISNIDHRTSV</sequence>
<evidence type="ECO:0000313" key="7">
    <source>
        <dbReference type="Proteomes" id="UP000298787"/>
    </source>
</evidence>
<dbReference type="GO" id="GO:0003723">
    <property type="term" value="F:RNA binding"/>
    <property type="evidence" value="ECO:0007669"/>
    <property type="project" value="UniProtKB-UniRule"/>
</dbReference>
<organism evidence="6 7">
    <name type="scientific">Collichthys lucidus</name>
    <name type="common">Big head croaker</name>
    <name type="synonym">Sciaena lucida</name>
    <dbReference type="NCBI Taxonomy" id="240159"/>
    <lineage>
        <taxon>Eukaryota</taxon>
        <taxon>Metazoa</taxon>
        <taxon>Chordata</taxon>
        <taxon>Craniata</taxon>
        <taxon>Vertebrata</taxon>
        <taxon>Euteleostomi</taxon>
        <taxon>Actinopterygii</taxon>
        <taxon>Neopterygii</taxon>
        <taxon>Teleostei</taxon>
        <taxon>Neoteleostei</taxon>
        <taxon>Acanthomorphata</taxon>
        <taxon>Eupercaria</taxon>
        <taxon>Sciaenidae</taxon>
        <taxon>Collichthys</taxon>
    </lineage>
</organism>
<keyword evidence="3" id="KW-0175">Coiled coil</keyword>
<dbReference type="SMART" id="SM00360">
    <property type="entry name" value="RRM"/>
    <property type="match status" value="1"/>
</dbReference>
<dbReference type="InterPro" id="IPR000504">
    <property type="entry name" value="RRM_dom"/>
</dbReference>
<dbReference type="EMBL" id="CM014096">
    <property type="protein sequence ID" value="TKS87534.1"/>
    <property type="molecule type" value="Genomic_DNA"/>
</dbReference>
<dbReference type="SUPFAM" id="SSF54928">
    <property type="entry name" value="RNA-binding domain, RBD"/>
    <property type="match status" value="1"/>
</dbReference>
<feature type="compositionally biased region" description="Acidic residues" evidence="4">
    <location>
        <begin position="652"/>
        <end position="666"/>
    </location>
</feature>
<evidence type="ECO:0000259" key="5">
    <source>
        <dbReference type="PROSITE" id="PS50102"/>
    </source>
</evidence>
<feature type="compositionally biased region" description="Basic and acidic residues" evidence="4">
    <location>
        <begin position="612"/>
        <end position="632"/>
    </location>
</feature>